<feature type="compositionally biased region" description="Low complexity" evidence="1">
    <location>
        <begin position="476"/>
        <end position="499"/>
    </location>
</feature>
<keyword evidence="5" id="KW-1185">Reference proteome</keyword>
<evidence type="ECO:0000259" key="2">
    <source>
        <dbReference type="PROSITE" id="PS50030"/>
    </source>
</evidence>
<dbReference type="PROSITE" id="PS50030">
    <property type="entry name" value="UBA"/>
    <property type="match status" value="3"/>
</dbReference>
<dbReference type="InterPro" id="IPR000626">
    <property type="entry name" value="Ubiquitin-like_dom"/>
</dbReference>
<feature type="region of interest" description="Disordered" evidence="1">
    <location>
        <begin position="628"/>
        <end position="649"/>
    </location>
</feature>
<dbReference type="Gene3D" id="1.10.8.10">
    <property type="entry name" value="DNA helicase RuvA subunit, C-terminal domain"/>
    <property type="match status" value="2"/>
</dbReference>
<feature type="domain" description="UBA" evidence="2">
    <location>
        <begin position="420"/>
        <end position="459"/>
    </location>
</feature>
<feature type="domain" description="UBA" evidence="2">
    <location>
        <begin position="288"/>
        <end position="328"/>
    </location>
</feature>
<dbReference type="PANTHER" id="PTHR12948:SF3">
    <property type="entry name" value="NEDD8 ULTIMATE BUSTER 1"/>
    <property type="match status" value="1"/>
</dbReference>
<dbReference type="PANTHER" id="PTHR12948">
    <property type="entry name" value="NEDD8 ULTIMATE BUSTER-1 BS4 PROTEIN"/>
    <property type="match status" value="1"/>
</dbReference>
<organism evidence="4 5">
    <name type="scientific">Oldenlandia corymbosa var. corymbosa</name>
    <dbReference type="NCBI Taxonomy" id="529605"/>
    <lineage>
        <taxon>Eukaryota</taxon>
        <taxon>Viridiplantae</taxon>
        <taxon>Streptophyta</taxon>
        <taxon>Embryophyta</taxon>
        <taxon>Tracheophyta</taxon>
        <taxon>Spermatophyta</taxon>
        <taxon>Magnoliopsida</taxon>
        <taxon>eudicotyledons</taxon>
        <taxon>Gunneridae</taxon>
        <taxon>Pentapetalae</taxon>
        <taxon>asterids</taxon>
        <taxon>lamiids</taxon>
        <taxon>Gentianales</taxon>
        <taxon>Rubiaceae</taxon>
        <taxon>Rubioideae</taxon>
        <taxon>Spermacoceae</taxon>
        <taxon>Hedyotis-Oldenlandia complex</taxon>
        <taxon>Oldenlandia</taxon>
    </lineage>
</organism>
<dbReference type="Pfam" id="PF22562">
    <property type="entry name" value="UBA_7"/>
    <property type="match status" value="1"/>
</dbReference>
<dbReference type="PROSITE" id="PS50053">
    <property type="entry name" value="UBIQUITIN_2"/>
    <property type="match status" value="1"/>
</dbReference>
<dbReference type="GO" id="GO:2000058">
    <property type="term" value="P:regulation of ubiquitin-dependent protein catabolic process"/>
    <property type="evidence" value="ECO:0007669"/>
    <property type="project" value="TreeGrafter"/>
</dbReference>
<evidence type="ECO:0000313" key="5">
    <source>
        <dbReference type="Proteomes" id="UP001161247"/>
    </source>
</evidence>
<dbReference type="InterPro" id="IPR015940">
    <property type="entry name" value="UBA"/>
</dbReference>
<feature type="domain" description="UBA" evidence="2">
    <location>
        <begin position="360"/>
        <end position="400"/>
    </location>
</feature>
<evidence type="ECO:0000256" key="1">
    <source>
        <dbReference type="SAM" id="MobiDB-lite"/>
    </source>
</evidence>
<accession>A0AAV1D248</accession>
<feature type="compositionally biased region" description="Acidic residues" evidence="1">
    <location>
        <begin position="501"/>
        <end position="511"/>
    </location>
</feature>
<proteinExistence type="predicted"/>
<gene>
    <name evidence="4" type="ORF">OLC1_LOCUS10628</name>
</gene>
<sequence length="649" mass="72467">MGSEKLRVGGAWNGVLELNFEEWTVPMLREEVAKRSGCSDGPQAINLISSGKVLKDGDGAEKLSQLGLRNNSKVMATRVSADQGKLKQEFLAEEERCKRLSRLKSATTLLAQRHADGSFPIEDFNLELENQSGETVKLGSETDQRSIMMGLMLHTNAKHLIKKHKYRDALEVLTMGEEAFSLCDPRVIEMVDNVSILQIDMVWCYFMLHDISWLTEAGVRLAKAREGLERAYGKEAIRMRLIQGQRFPELALYLRLELLEAVVAYHSGQFEKSRDALSAAQMKYSKLQVPDEALSLLMGMGYKESDAKRALRMNNQDVESAVDFLVEEKSKKAIERQKNLQRQKEILEQKRYGITPLKKAVDLQKLKELVFVGFEKTLAAEALRRNENDTQKALDDLTNPTTNAAIQAELQLRKSKRLRQAEEVAIQALASMGFPRTAVAEAIRRFGTKERALNYLLGRNQNEAPAGAGSLASDVAVGSGSSENNAASSSAGTGAGHAVGPDEEEADDGGEENTKKEEEQRDFEMEDEIKAELQGRDAFSDYEIDVTKEGEAIRACFSRTSPEPKYKIEFHPEDAPFRPIIGCIPDKRGGGYMNSCHQKKLRQIHVEDDKVVQDYILGVYDAEATEAYDQNRSDISTLEDPCSNDASQR</sequence>
<dbReference type="SUPFAM" id="SSF46934">
    <property type="entry name" value="UBA-like"/>
    <property type="match status" value="3"/>
</dbReference>
<feature type="domain" description="Ubiquitin-like" evidence="3">
    <location>
        <begin position="24"/>
        <end position="75"/>
    </location>
</feature>
<name>A0AAV1D248_OLDCO</name>
<evidence type="ECO:0000259" key="3">
    <source>
        <dbReference type="PROSITE" id="PS50053"/>
    </source>
</evidence>
<reference evidence="4" key="1">
    <citation type="submission" date="2023-03" db="EMBL/GenBank/DDBJ databases">
        <authorList>
            <person name="Julca I."/>
        </authorList>
    </citation>
    <scope>NUCLEOTIDE SEQUENCE</scope>
</reference>
<dbReference type="Proteomes" id="UP001161247">
    <property type="component" value="Chromosome 3"/>
</dbReference>
<dbReference type="GO" id="GO:0031593">
    <property type="term" value="F:polyubiquitin modification-dependent protein binding"/>
    <property type="evidence" value="ECO:0007669"/>
    <property type="project" value="UniProtKB-ARBA"/>
</dbReference>
<dbReference type="Gene3D" id="3.10.20.90">
    <property type="entry name" value="Phosphatidylinositol 3-kinase Catalytic Subunit, Chain A, domain 1"/>
    <property type="match status" value="1"/>
</dbReference>
<evidence type="ECO:0000313" key="4">
    <source>
        <dbReference type="EMBL" id="CAI9100918.1"/>
    </source>
</evidence>
<feature type="region of interest" description="Disordered" evidence="1">
    <location>
        <begin position="463"/>
        <end position="525"/>
    </location>
</feature>
<dbReference type="CDD" id="cd14270">
    <property type="entry name" value="UBA"/>
    <property type="match status" value="1"/>
</dbReference>
<dbReference type="EMBL" id="OX459120">
    <property type="protein sequence ID" value="CAI9100918.1"/>
    <property type="molecule type" value="Genomic_DNA"/>
</dbReference>
<dbReference type="InterPro" id="IPR009060">
    <property type="entry name" value="UBA-like_sf"/>
</dbReference>
<dbReference type="AlphaFoldDB" id="A0AAV1D248"/>
<protein>
    <submittedName>
        <fullName evidence="4">OLC1v1038109C2</fullName>
    </submittedName>
</protein>
<dbReference type="SMART" id="SM00165">
    <property type="entry name" value="UBA"/>
    <property type="match status" value="3"/>
</dbReference>
<dbReference type="InterPro" id="IPR039749">
    <property type="entry name" value="NUB1"/>
</dbReference>
<feature type="compositionally biased region" description="Basic and acidic residues" evidence="1">
    <location>
        <begin position="512"/>
        <end position="525"/>
    </location>
</feature>